<name>A0ABN6VQ69_9BACT</name>
<proteinExistence type="predicted"/>
<sequence length="71" mass="8479">MPSDDYDYEERAAIMEHCGGLDRHEAKRLARERPWETDKWWGMPQPEQLTFEDDPLAGEFFQSMKQKFGGW</sequence>
<dbReference type="EMBL" id="AP027151">
    <property type="protein sequence ID" value="BDV42418.1"/>
    <property type="molecule type" value="Genomic_DNA"/>
</dbReference>
<gene>
    <name evidence="1" type="ORF">GURASL_13410</name>
</gene>
<accession>A0ABN6VQ69</accession>
<organism evidence="1 2">
    <name type="scientific">Geotalea uraniireducens</name>
    <dbReference type="NCBI Taxonomy" id="351604"/>
    <lineage>
        <taxon>Bacteria</taxon>
        <taxon>Pseudomonadati</taxon>
        <taxon>Thermodesulfobacteriota</taxon>
        <taxon>Desulfuromonadia</taxon>
        <taxon>Geobacterales</taxon>
        <taxon>Geobacteraceae</taxon>
        <taxon>Geotalea</taxon>
    </lineage>
</organism>
<dbReference type="RefSeq" id="WP_282002866.1">
    <property type="nucleotide sequence ID" value="NZ_AP027151.1"/>
</dbReference>
<evidence type="ECO:0000313" key="1">
    <source>
        <dbReference type="EMBL" id="BDV42418.1"/>
    </source>
</evidence>
<dbReference type="Proteomes" id="UP001317705">
    <property type="component" value="Chromosome"/>
</dbReference>
<evidence type="ECO:0000313" key="2">
    <source>
        <dbReference type="Proteomes" id="UP001317705"/>
    </source>
</evidence>
<protein>
    <submittedName>
        <fullName evidence="1">Uncharacterized protein</fullName>
    </submittedName>
</protein>
<reference evidence="1 2" key="1">
    <citation type="submission" date="2022-12" db="EMBL/GenBank/DDBJ databases">
        <title>Polyphasic characterization of Geotalea uranireducens NIT-SL11 newly isolated from a complex of sewage sludge and microbially reduced graphene oxide.</title>
        <authorList>
            <person name="Xie L."/>
            <person name="Yoshida N."/>
            <person name="Meng L."/>
        </authorList>
    </citation>
    <scope>NUCLEOTIDE SEQUENCE [LARGE SCALE GENOMIC DNA]</scope>
    <source>
        <strain evidence="1 2">NIT-SL11</strain>
    </source>
</reference>
<keyword evidence="2" id="KW-1185">Reference proteome</keyword>